<reference evidence="2 3" key="1">
    <citation type="submission" date="2020-06" db="EMBL/GenBank/DDBJ databases">
        <title>Transcriptomic and genomic resources for Thalictrum thalictroides and T. hernandezii: Facilitating candidate gene discovery in an emerging model plant lineage.</title>
        <authorList>
            <person name="Arias T."/>
            <person name="Riano-Pachon D.M."/>
            <person name="Di Stilio V.S."/>
        </authorList>
    </citation>
    <scope>NUCLEOTIDE SEQUENCE [LARGE SCALE GENOMIC DNA]</scope>
    <source>
        <strain evidence="3">cv. WT478/WT964</strain>
        <tissue evidence="2">Leaves</tissue>
    </source>
</reference>
<dbReference type="Proteomes" id="UP000554482">
    <property type="component" value="Unassembled WGS sequence"/>
</dbReference>
<dbReference type="EMBL" id="JABWDY010025193">
    <property type="protein sequence ID" value="KAF5189641.1"/>
    <property type="molecule type" value="Genomic_DNA"/>
</dbReference>
<proteinExistence type="predicted"/>
<keyword evidence="3" id="KW-1185">Reference proteome</keyword>
<protein>
    <submittedName>
        <fullName evidence="2">Uncharacterized protein</fullName>
    </submittedName>
</protein>
<evidence type="ECO:0000313" key="2">
    <source>
        <dbReference type="EMBL" id="KAF5189641.1"/>
    </source>
</evidence>
<sequence>MSHQHEVCAICFNPSHPTNLSPSSYPEYFSEQANALNSFRRLGNDPYSNTYNPGWARHPNLSYSQGQHQGGPTVNLPPQPYPRAGNA</sequence>
<dbReference type="OrthoDB" id="1749050at2759"/>
<accession>A0A7J6VXT9</accession>
<name>A0A7J6VXT9_THATH</name>
<gene>
    <name evidence="2" type="ORF">FRX31_020772</name>
</gene>
<dbReference type="AlphaFoldDB" id="A0A7J6VXT9"/>
<evidence type="ECO:0000313" key="3">
    <source>
        <dbReference type="Proteomes" id="UP000554482"/>
    </source>
</evidence>
<feature type="compositionally biased region" description="Polar residues" evidence="1">
    <location>
        <begin position="61"/>
        <end position="72"/>
    </location>
</feature>
<evidence type="ECO:0000256" key="1">
    <source>
        <dbReference type="SAM" id="MobiDB-lite"/>
    </source>
</evidence>
<comment type="caution">
    <text evidence="2">The sequence shown here is derived from an EMBL/GenBank/DDBJ whole genome shotgun (WGS) entry which is preliminary data.</text>
</comment>
<organism evidence="2 3">
    <name type="scientific">Thalictrum thalictroides</name>
    <name type="common">Rue-anemone</name>
    <name type="synonym">Anemone thalictroides</name>
    <dbReference type="NCBI Taxonomy" id="46969"/>
    <lineage>
        <taxon>Eukaryota</taxon>
        <taxon>Viridiplantae</taxon>
        <taxon>Streptophyta</taxon>
        <taxon>Embryophyta</taxon>
        <taxon>Tracheophyta</taxon>
        <taxon>Spermatophyta</taxon>
        <taxon>Magnoliopsida</taxon>
        <taxon>Ranunculales</taxon>
        <taxon>Ranunculaceae</taxon>
        <taxon>Thalictroideae</taxon>
        <taxon>Thalictrum</taxon>
    </lineage>
</organism>
<feature type="region of interest" description="Disordered" evidence="1">
    <location>
        <begin position="56"/>
        <end position="87"/>
    </location>
</feature>